<dbReference type="GO" id="GO:0016020">
    <property type="term" value="C:membrane"/>
    <property type="evidence" value="ECO:0007669"/>
    <property type="project" value="UniProtKB-SubCell"/>
</dbReference>
<dbReference type="Gene3D" id="1.20.1250.20">
    <property type="entry name" value="MFS general substrate transporter like domains"/>
    <property type="match status" value="2"/>
</dbReference>
<feature type="transmembrane region" description="Helical" evidence="7">
    <location>
        <begin position="373"/>
        <end position="390"/>
    </location>
</feature>
<dbReference type="InParanoid" id="A3LN09"/>
<dbReference type="InterPro" id="IPR011701">
    <property type="entry name" value="MFS"/>
</dbReference>
<organism evidence="8 9">
    <name type="scientific">Scheffersomyces stipitis (strain ATCC 58785 / CBS 6054 / NBRC 10063 / NRRL Y-11545)</name>
    <name type="common">Yeast</name>
    <name type="synonym">Pichia stipitis</name>
    <dbReference type="NCBI Taxonomy" id="322104"/>
    <lineage>
        <taxon>Eukaryota</taxon>
        <taxon>Fungi</taxon>
        <taxon>Dikarya</taxon>
        <taxon>Ascomycota</taxon>
        <taxon>Saccharomycotina</taxon>
        <taxon>Pichiomycetes</taxon>
        <taxon>Debaryomycetaceae</taxon>
        <taxon>Scheffersomyces</taxon>
    </lineage>
</organism>
<dbReference type="RefSeq" id="XP_001382277.2">
    <property type="nucleotide sequence ID" value="XM_001382240.1"/>
</dbReference>
<dbReference type="EMBL" id="CP000496">
    <property type="protein sequence ID" value="ABN64248.2"/>
    <property type="molecule type" value="Genomic_DNA"/>
</dbReference>
<evidence type="ECO:0000313" key="9">
    <source>
        <dbReference type="Proteomes" id="UP000002258"/>
    </source>
</evidence>
<dbReference type="eggNOG" id="KOG2533">
    <property type="taxonomic scope" value="Eukaryota"/>
</dbReference>
<dbReference type="HOGENOM" id="CLU_001265_2_2_1"/>
<feature type="transmembrane region" description="Helical" evidence="7">
    <location>
        <begin position="397"/>
        <end position="418"/>
    </location>
</feature>
<name>A3LN09_PICST</name>
<dbReference type="Proteomes" id="UP000002258">
    <property type="component" value="Chromosome 2"/>
</dbReference>
<dbReference type="STRING" id="322104.A3LN09"/>
<dbReference type="PANTHER" id="PTHR43791:SF65">
    <property type="entry name" value="MAJOR FACILITATOR SUPERFAMILY (MFS) PROFILE DOMAIN-CONTAINING PROTEIN-RELATED"/>
    <property type="match status" value="1"/>
</dbReference>
<keyword evidence="5 7" id="KW-0472">Membrane</keyword>
<feature type="transmembrane region" description="Helical" evidence="7">
    <location>
        <begin position="424"/>
        <end position="447"/>
    </location>
</feature>
<dbReference type="KEGG" id="pic:PICST_34802"/>
<accession>A3LN09</accession>
<keyword evidence="9" id="KW-1185">Reference proteome</keyword>
<evidence type="ECO:0000256" key="2">
    <source>
        <dbReference type="ARBA" id="ARBA00022448"/>
    </source>
</evidence>
<dbReference type="InterPro" id="IPR036259">
    <property type="entry name" value="MFS_trans_sf"/>
</dbReference>
<keyword evidence="4 7" id="KW-1133">Transmembrane helix</keyword>
<keyword evidence="2" id="KW-0813">Transport</keyword>
<evidence type="ECO:0000256" key="1">
    <source>
        <dbReference type="ARBA" id="ARBA00004141"/>
    </source>
</evidence>
<dbReference type="FunCoup" id="A3LN09">
    <property type="interactions" value="68"/>
</dbReference>
<sequence>MALTWTKRNDSDRSSVVSSEKKEQVTVINTEINDLESSSSENEDHIFQDPIIAEHYKQLYEETQYECRHHFDPEFTWTAEEEKKVVRKSDWYVTLWALIMFTALDFDRGNMSQALSDNFLTDIGIDTNQMNLGSTINLICFLSAELPSQLISKKIGADVWIPMQMILWSVVSMSQFAIKDARGFYATRALLGALQGGFICDVCLWMSYFFTSKELPLRLAIFYIANPMTVVWSSLLAFALLKVKTDSTPESWRWLFLIEGAFTLVVGIAAFFKMPASSVQTKAWYRKKGWYTDREEKIVVNRVLRDDPEKGSMHNREPVGPKELLTAVFDVNLLPIYIIRILGDIGTAPISSYLQLVLRGMGYSTFKTNALTIPYNLISVVTLVFTGWLTEKVKSRAFVIATTPIWILAGLFPLRFWPNAQKDIWGTFALLTVLLGHSPVCHITISWCSANSNGVRSRAVSAAVVNIVSQAASIISANIYRKDDAPLYHRGNTDLIGIAFGALFACILARQYYIWINKNREKKWNAMTIEEREEYLRNPPHDGNKRLDFRFVY</sequence>
<feature type="transmembrane region" description="Helical" evidence="7">
    <location>
        <begin position="253"/>
        <end position="272"/>
    </location>
</feature>
<proteinExistence type="predicted"/>
<reference evidence="8 9" key="1">
    <citation type="journal article" date="2007" name="Nat. Biotechnol.">
        <title>Genome sequence of the lignocellulose-bioconverting and xylose-fermenting yeast Pichia stipitis.</title>
        <authorList>
            <person name="Jeffries T.W."/>
            <person name="Grigoriev I.V."/>
            <person name="Grimwood J."/>
            <person name="Laplaza J.M."/>
            <person name="Aerts A."/>
            <person name="Salamov A."/>
            <person name="Schmutz J."/>
            <person name="Lindquist E."/>
            <person name="Dehal P."/>
            <person name="Shapiro H."/>
            <person name="Jin Y.S."/>
            <person name="Passoth V."/>
            <person name="Richardson P.M."/>
        </authorList>
    </citation>
    <scope>NUCLEOTIDE SEQUENCE [LARGE SCALE GENOMIC DNA]</scope>
    <source>
        <strain evidence="9">ATCC 58785 / CBS 6054 / NBRC 10063 / NRRL Y-11545</strain>
    </source>
</reference>
<evidence type="ECO:0000313" key="8">
    <source>
        <dbReference type="EMBL" id="ABN64248.2"/>
    </source>
</evidence>
<evidence type="ECO:0000256" key="4">
    <source>
        <dbReference type="ARBA" id="ARBA00022989"/>
    </source>
</evidence>
<feature type="transmembrane region" description="Helical" evidence="7">
    <location>
        <begin position="459"/>
        <end position="480"/>
    </location>
</feature>
<evidence type="ECO:0000256" key="3">
    <source>
        <dbReference type="ARBA" id="ARBA00022692"/>
    </source>
</evidence>
<feature type="transmembrane region" description="Helical" evidence="7">
    <location>
        <begin position="190"/>
        <end position="208"/>
    </location>
</feature>
<dbReference type="FunFam" id="1.20.1250.20:FF:000106">
    <property type="entry name" value="MFS transporter, putative"/>
    <property type="match status" value="1"/>
</dbReference>
<feature type="compositionally biased region" description="Basic and acidic residues" evidence="6">
    <location>
        <begin position="7"/>
        <end position="20"/>
    </location>
</feature>
<dbReference type="GO" id="GO:0022857">
    <property type="term" value="F:transmembrane transporter activity"/>
    <property type="evidence" value="ECO:0007669"/>
    <property type="project" value="InterPro"/>
</dbReference>
<dbReference type="OMA" id="FWMANRL"/>
<dbReference type="OrthoDB" id="1935484at2759"/>
<feature type="transmembrane region" description="Helical" evidence="7">
    <location>
        <begin position="495"/>
        <end position="513"/>
    </location>
</feature>
<comment type="subcellular location">
    <subcellularLocation>
        <location evidence="1">Membrane</location>
        <topology evidence="1">Multi-pass membrane protein</topology>
    </subcellularLocation>
</comment>
<feature type="region of interest" description="Disordered" evidence="6">
    <location>
        <begin position="1"/>
        <end position="20"/>
    </location>
</feature>
<evidence type="ECO:0000256" key="6">
    <source>
        <dbReference type="SAM" id="MobiDB-lite"/>
    </source>
</evidence>
<gene>
    <name evidence="8" type="ORF">PICST_34802</name>
</gene>
<dbReference type="GeneID" id="4837194"/>
<dbReference type="PANTHER" id="PTHR43791">
    <property type="entry name" value="PERMEASE-RELATED"/>
    <property type="match status" value="1"/>
</dbReference>
<evidence type="ECO:0000256" key="5">
    <source>
        <dbReference type="ARBA" id="ARBA00023136"/>
    </source>
</evidence>
<keyword evidence="3 7" id="KW-0812">Transmembrane</keyword>
<protein>
    <submittedName>
        <fullName evidence="8">Putative permease</fullName>
    </submittedName>
</protein>
<dbReference type="SUPFAM" id="SSF103473">
    <property type="entry name" value="MFS general substrate transporter"/>
    <property type="match status" value="1"/>
</dbReference>
<evidence type="ECO:0000256" key="7">
    <source>
        <dbReference type="SAM" id="Phobius"/>
    </source>
</evidence>
<feature type="transmembrane region" description="Helical" evidence="7">
    <location>
        <begin position="220"/>
        <end position="241"/>
    </location>
</feature>
<dbReference type="AlphaFoldDB" id="A3LN09"/>
<dbReference type="Pfam" id="PF07690">
    <property type="entry name" value="MFS_1"/>
    <property type="match status" value="1"/>
</dbReference>